<dbReference type="InterPro" id="IPR004108">
    <property type="entry name" value="Fe_hydrogenase_lsu_C"/>
</dbReference>
<dbReference type="InterPro" id="IPR003149">
    <property type="entry name" value="Fe_hydrogenase_ssu"/>
</dbReference>
<evidence type="ECO:0000256" key="2">
    <source>
        <dbReference type="ARBA" id="ARBA00023004"/>
    </source>
</evidence>
<feature type="domain" description="4Fe-4S ferredoxin-type" evidence="4">
    <location>
        <begin position="37"/>
        <end position="66"/>
    </location>
</feature>
<dbReference type="InterPro" id="IPR050340">
    <property type="entry name" value="Cytosolic_Fe-S_CAF"/>
</dbReference>
<accession>A0A6L5GTW0</accession>
<dbReference type="Gene3D" id="3.30.70.20">
    <property type="match status" value="1"/>
</dbReference>
<comment type="caution">
    <text evidence="5">The sequence shown here is derived from an EMBL/GenBank/DDBJ whole genome shotgun (WGS) entry which is preliminary data.</text>
</comment>
<keyword evidence="3" id="KW-0411">Iron-sulfur</keyword>
<dbReference type="PROSITE" id="PS51379">
    <property type="entry name" value="4FE4S_FER_2"/>
    <property type="match status" value="2"/>
</dbReference>
<protein>
    <submittedName>
        <fullName evidence="5">Hydrogenase</fullName>
    </submittedName>
</protein>
<dbReference type="SMART" id="SM00902">
    <property type="entry name" value="Fe_hyd_SSU"/>
    <property type="match status" value="1"/>
</dbReference>
<evidence type="ECO:0000256" key="1">
    <source>
        <dbReference type="ARBA" id="ARBA00022723"/>
    </source>
</evidence>
<feature type="domain" description="4Fe-4S ferredoxin-type" evidence="4">
    <location>
        <begin position="13"/>
        <end position="32"/>
    </location>
</feature>
<dbReference type="PROSITE" id="PS00198">
    <property type="entry name" value="4FE4S_FER_1"/>
    <property type="match status" value="1"/>
</dbReference>
<dbReference type="NCBIfam" id="TIGR02512">
    <property type="entry name" value="FeFe_hydrog_A"/>
    <property type="match status" value="1"/>
</dbReference>
<dbReference type="InterPro" id="IPR017900">
    <property type="entry name" value="4Fe4S_Fe_S_CS"/>
</dbReference>
<organism evidence="5 6">
    <name type="scientific">Candidatus Pseudoramibacter fermentans</name>
    <dbReference type="NCBI Taxonomy" id="2594427"/>
    <lineage>
        <taxon>Bacteria</taxon>
        <taxon>Bacillati</taxon>
        <taxon>Bacillota</taxon>
        <taxon>Clostridia</taxon>
        <taxon>Eubacteriales</taxon>
        <taxon>Eubacteriaceae</taxon>
        <taxon>Pseudoramibacter</taxon>
    </lineage>
</organism>
<dbReference type="InterPro" id="IPR036991">
    <property type="entry name" value="Fe_hydrogenase_ssu_sf"/>
</dbReference>
<keyword evidence="1" id="KW-0479">Metal-binding</keyword>
<evidence type="ECO:0000259" key="4">
    <source>
        <dbReference type="PROSITE" id="PS51379"/>
    </source>
</evidence>
<dbReference type="GO" id="GO:0008901">
    <property type="term" value="F:ferredoxin hydrogenase activity"/>
    <property type="evidence" value="ECO:0007669"/>
    <property type="project" value="InterPro"/>
</dbReference>
<dbReference type="SUPFAM" id="SSF54862">
    <property type="entry name" value="4Fe-4S ferredoxins"/>
    <property type="match status" value="1"/>
</dbReference>
<evidence type="ECO:0000313" key="6">
    <source>
        <dbReference type="Proteomes" id="UP000473648"/>
    </source>
</evidence>
<evidence type="ECO:0000313" key="5">
    <source>
        <dbReference type="EMBL" id="MQM73684.1"/>
    </source>
</evidence>
<dbReference type="Gene3D" id="3.40.50.1780">
    <property type="match status" value="1"/>
</dbReference>
<dbReference type="EMBL" id="VOGB01000005">
    <property type="protein sequence ID" value="MQM73684.1"/>
    <property type="molecule type" value="Genomic_DNA"/>
</dbReference>
<dbReference type="GO" id="GO:0005506">
    <property type="term" value="F:iron ion binding"/>
    <property type="evidence" value="ECO:0007669"/>
    <property type="project" value="InterPro"/>
</dbReference>
<keyword evidence="2" id="KW-0408">Iron</keyword>
<keyword evidence="6" id="KW-1185">Reference proteome</keyword>
<evidence type="ECO:0000256" key="3">
    <source>
        <dbReference type="ARBA" id="ARBA00023014"/>
    </source>
</evidence>
<dbReference type="PANTHER" id="PTHR11615">
    <property type="entry name" value="NITRATE, FORMATE, IRON DEHYDROGENASE"/>
    <property type="match status" value="1"/>
</dbReference>
<dbReference type="Pfam" id="PF02906">
    <property type="entry name" value="Fe_hyd_lg_C"/>
    <property type="match status" value="1"/>
</dbReference>
<dbReference type="InterPro" id="IPR017896">
    <property type="entry name" value="4Fe4S_Fe-S-bd"/>
</dbReference>
<dbReference type="AlphaFoldDB" id="A0A6L5GTW0"/>
<dbReference type="SUPFAM" id="SSF53920">
    <property type="entry name" value="Fe-only hydrogenase"/>
    <property type="match status" value="1"/>
</dbReference>
<dbReference type="Gene3D" id="4.10.260.20">
    <property type="entry name" value="Iron hydrogenase, small subunit"/>
    <property type="match status" value="1"/>
</dbReference>
<dbReference type="Proteomes" id="UP000473648">
    <property type="component" value="Unassembled WGS sequence"/>
</dbReference>
<gene>
    <name evidence="5" type="ORF">FRC53_09790</name>
</gene>
<name>A0A6L5GTW0_9FIRM</name>
<proteinExistence type="predicted"/>
<dbReference type="InterPro" id="IPR009016">
    <property type="entry name" value="Fe_hydrogenase"/>
</dbReference>
<dbReference type="GO" id="GO:0051536">
    <property type="term" value="F:iron-sulfur cluster binding"/>
    <property type="evidence" value="ECO:0007669"/>
    <property type="project" value="UniProtKB-KW"/>
</dbReference>
<reference evidence="5" key="1">
    <citation type="journal article" date="2020" name="Appl. Environ. Microbiol.">
        <title>Medium-Chain Fatty Acid Synthesis by 'Candidatus Weimeria bifida' gen. nov., sp. nov., and 'Candidatus Pseudoramibacter fermentans' sp. nov.</title>
        <authorList>
            <person name="Scarborough M.J."/>
            <person name="Myers K.S."/>
            <person name="Donohue T.J."/>
            <person name="Noguera D.R."/>
        </authorList>
    </citation>
    <scope>NUCLEOTIDE SEQUENCE</scope>
    <source>
        <strain evidence="5">EUB1.1</strain>
    </source>
</reference>
<dbReference type="InterPro" id="IPR013352">
    <property type="entry name" value="Fe_hydrogenase_subset"/>
</dbReference>
<dbReference type="Gene3D" id="3.40.950.10">
    <property type="entry name" value="Fe-only Hydrogenase (Larger Subunit), Chain L, domain 3"/>
    <property type="match status" value="1"/>
</dbReference>
<dbReference type="Pfam" id="PF02256">
    <property type="entry name" value="Fe_hyd_SSU"/>
    <property type="match status" value="1"/>
</dbReference>
<sequence>MHEPYVYVAPDNPAIVKNNDLCTSCGHCYAVCEEANGVAGREKVACLNCGQCAAACPEQAITPKNDVPLVEAAVNDPEKIVVFSTSPSVRVGLGDAFGRLDGQYVEDKMVAALRALGGDYVLDVTFSADLTIVEEGTELLSRILDQSGPLPQFTSCCPAWVKYAETFHPEILPNISSAKSPIGMQGALVKTYFAFQNQIDPQNIVHVAVTPCTAKKFEISRPELNAAGAAGCCPQMRDVDYVITTKELAWWMKKKGVDYDALQPSPFDSLLGKGTGAGVIFGNTGGVMEAALRAAYTLLEKKPAPDTLLDFEPVRGLSGIKSAEVTIAGKTIKTAVAFGTANAEKLIESEAFNHFHFIEVMTCPGGCISGAGQPQGHIIPPPDSLRKKRMRSLYREDERLTRRNSLDNPEVQELYREFLKTPGSELARFLLHTRYHAR</sequence>